<sequence>MPKGVSQARAQQPFTSGLGRAFTSPVKRSRTKAKTLVQPIGAIEKRRKLEARLLELQNPTSAQPDVFHSEVPSDVNMESSAYVDQADAEQLQAPSDADEPGPSQPPDTDVPRAHRILPNEAANDLYDRWASVLPRLTDALLAYVNQSHGKVPARVTCLESKCGGMCEKKTSRICCLFQDYFQQLDVIACGCQDSLQILVSHGLFPTAPSYPRMAISIHLLDFYQALFEKSCDAVNAMASALNTFYTRRGFVLLNKKGIPVQDAFRRGLGHAIQWYNNLQIRVEQQVEAALVDADNRIQQAKAARITSQTPTTPIAAPPSTSPHPPPPMIPPVIAPAPPLLQLEPLDHSVSQHFAPTHSPERLPSVRSPPATSQPSTPLRAPLGKPAPLTPGQCARILQQRCPACFGGTHFGRLGEDGADIHVSVDGNFNHRHLRKAGECPKFYEPEYTLPKEQIDAVGKRMEQLRKAPPKPYKPVVPTEAVDECESSHTAGSGANTKTNMDRFDDTGLMALVCRHDIPIFLANIDTPGEQQKYAVAMIIHLFSLLPAEATVAFLYDVGCVLDRSLHLYDFLPADFLRRATFSTNAMHAYLIGITRSSARSRRIWLIDRQAKAIAAELRDDLGDWIRRRLTKGVDKQGKDAEVVLRECGIPLEVLSEQWKLQKASQLSARAHSPKQLKKELDMVLNLQGDLDIVENAIQSARTALWKSESSKDSLHLLTGLEDTHEELKEKVEALYASLNVQQSFPELQGIDLEFIRTLLMARDLKINIRKRAIGSFFEWDKLDQAAGGRDQAMGTKLHQATRQAIQKRKPALMNAIKKFNKYCATLASLYKPEWAIPLPDPLPTDLKSLREGPLLMEDIWITRSPGEVPRWLEDLDVREGIRGMLKAERCHEERRRLGVEADNLCRWFGRELASIELAIATPANAGLIVPLTQQRTRLLGLQARWVNPLASNIRFETHRQTASAIARTLSDTHNTRPLVLIPSCSSSSNMTIFEPLPSTGATSNQEVCSDEGDEEGGRDEEAENERWKRAVDVSLIWDLPADLQQQPDLLTTLQFQTFGSFAPLTASRVLHRPTGRIVFDERELAIMQSPVGRLNDVCINGISTLLHDQFSAPTHYNFQSSQRCALFSTYDLQMVRYNAADAELWRRTKLTEYWTRDVWILPIHRSQSEHWVMCTISLNTRELFLFDSFGSRAPWRREIQEIMQLITRLVLVANRHGHSLHVVTEEGWTARPVVTDARQTNGVDCGLWVLANVGAVLSGFHVTGLVENNMPHLRALLLRHLLALPT</sequence>
<evidence type="ECO:0000259" key="5">
    <source>
        <dbReference type="PROSITE" id="PS50600"/>
    </source>
</evidence>
<comment type="similarity">
    <text evidence="1">Belongs to the peptidase C48 family.</text>
</comment>
<dbReference type="SUPFAM" id="SSF54001">
    <property type="entry name" value="Cysteine proteinases"/>
    <property type="match status" value="1"/>
</dbReference>
<feature type="compositionally biased region" description="Acidic residues" evidence="4">
    <location>
        <begin position="1008"/>
        <end position="1023"/>
    </location>
</feature>
<evidence type="ECO:0000256" key="1">
    <source>
        <dbReference type="ARBA" id="ARBA00005234"/>
    </source>
</evidence>
<organism evidence="6 7">
    <name type="scientific">Lyophyllum shimeji</name>
    <name type="common">Hon-shimeji</name>
    <name type="synonym">Tricholoma shimeji</name>
    <dbReference type="NCBI Taxonomy" id="47721"/>
    <lineage>
        <taxon>Eukaryota</taxon>
        <taxon>Fungi</taxon>
        <taxon>Dikarya</taxon>
        <taxon>Basidiomycota</taxon>
        <taxon>Agaricomycotina</taxon>
        <taxon>Agaricomycetes</taxon>
        <taxon>Agaricomycetidae</taxon>
        <taxon>Agaricales</taxon>
        <taxon>Tricholomatineae</taxon>
        <taxon>Lyophyllaceae</taxon>
        <taxon>Lyophyllum</taxon>
    </lineage>
</organism>
<evidence type="ECO:0000313" key="6">
    <source>
        <dbReference type="EMBL" id="GLB45913.1"/>
    </source>
</evidence>
<evidence type="ECO:0000313" key="7">
    <source>
        <dbReference type="Proteomes" id="UP001063166"/>
    </source>
</evidence>
<dbReference type="GO" id="GO:0008234">
    <property type="term" value="F:cysteine-type peptidase activity"/>
    <property type="evidence" value="ECO:0007669"/>
    <property type="project" value="InterPro"/>
</dbReference>
<feature type="region of interest" description="Disordered" evidence="4">
    <location>
        <begin position="90"/>
        <end position="112"/>
    </location>
</feature>
<dbReference type="PANTHER" id="PTHR33096:SF1">
    <property type="entry name" value="CXC1-LIKE CYSTEINE CLUSTER ASSOCIATED WITH KDZ TRANSPOSASES DOMAIN-CONTAINING PROTEIN"/>
    <property type="match status" value="1"/>
</dbReference>
<feature type="region of interest" description="Disordered" evidence="4">
    <location>
        <begin position="996"/>
        <end position="1024"/>
    </location>
</feature>
<comment type="caution">
    <text evidence="6">The sequence shown here is derived from an EMBL/GenBank/DDBJ whole genome shotgun (WGS) entry which is preliminary data.</text>
</comment>
<protein>
    <recommendedName>
        <fullName evidence="5">Ubiquitin-like protease family profile domain-containing protein</fullName>
    </recommendedName>
</protein>
<dbReference type="OrthoDB" id="3253684at2759"/>
<dbReference type="InterPro" id="IPR040521">
    <property type="entry name" value="KDZ"/>
</dbReference>
<feature type="region of interest" description="Disordered" evidence="4">
    <location>
        <begin position="302"/>
        <end position="336"/>
    </location>
</feature>
<feature type="compositionally biased region" description="Low complexity" evidence="4">
    <location>
        <begin position="305"/>
        <end position="314"/>
    </location>
</feature>
<dbReference type="InterPro" id="IPR003653">
    <property type="entry name" value="Peptidase_C48_C"/>
</dbReference>
<dbReference type="Gene3D" id="3.40.395.10">
    <property type="entry name" value="Adenoviral Proteinase, Chain A"/>
    <property type="match status" value="1"/>
</dbReference>
<dbReference type="Proteomes" id="UP001063166">
    <property type="component" value="Unassembled WGS sequence"/>
</dbReference>
<evidence type="ECO:0000256" key="2">
    <source>
        <dbReference type="ARBA" id="ARBA00022670"/>
    </source>
</evidence>
<feature type="compositionally biased region" description="Pro residues" evidence="4">
    <location>
        <begin position="315"/>
        <end position="336"/>
    </location>
</feature>
<dbReference type="InterPro" id="IPR041320">
    <property type="entry name" value="CxC1"/>
</dbReference>
<dbReference type="Pfam" id="PF18802">
    <property type="entry name" value="CxC1"/>
    <property type="match status" value="1"/>
</dbReference>
<evidence type="ECO:0000256" key="3">
    <source>
        <dbReference type="ARBA" id="ARBA00022801"/>
    </source>
</evidence>
<dbReference type="Pfam" id="PF02902">
    <property type="entry name" value="Peptidase_C48"/>
    <property type="match status" value="1"/>
</dbReference>
<evidence type="ECO:0000256" key="4">
    <source>
        <dbReference type="SAM" id="MobiDB-lite"/>
    </source>
</evidence>
<name>A0A9P3Q1H8_LYOSH</name>
<dbReference type="PANTHER" id="PTHR33096">
    <property type="entry name" value="CXC2 DOMAIN-CONTAINING PROTEIN"/>
    <property type="match status" value="1"/>
</dbReference>
<dbReference type="PROSITE" id="PS50600">
    <property type="entry name" value="ULP_PROTEASE"/>
    <property type="match status" value="1"/>
</dbReference>
<keyword evidence="3" id="KW-0378">Hydrolase</keyword>
<feature type="domain" description="Ubiquitin-like protease family profile" evidence="5">
    <location>
        <begin position="1077"/>
        <end position="1256"/>
    </location>
</feature>
<dbReference type="GO" id="GO:0006508">
    <property type="term" value="P:proteolysis"/>
    <property type="evidence" value="ECO:0007669"/>
    <property type="project" value="UniProtKB-KW"/>
</dbReference>
<dbReference type="InterPro" id="IPR038765">
    <property type="entry name" value="Papain-like_cys_pep_sf"/>
</dbReference>
<keyword evidence="7" id="KW-1185">Reference proteome</keyword>
<dbReference type="GO" id="GO:0019783">
    <property type="term" value="F:ubiquitin-like protein peptidase activity"/>
    <property type="evidence" value="ECO:0007669"/>
    <property type="project" value="UniProtKB-ARBA"/>
</dbReference>
<accession>A0A9P3Q1H8</accession>
<gene>
    <name evidence="6" type="ORF">LshimejAT787_3800020</name>
</gene>
<dbReference type="EMBL" id="BRPK01000038">
    <property type="protein sequence ID" value="GLB45913.1"/>
    <property type="molecule type" value="Genomic_DNA"/>
</dbReference>
<feature type="region of interest" description="Disordered" evidence="4">
    <location>
        <begin position="351"/>
        <end position="384"/>
    </location>
</feature>
<reference evidence="6" key="1">
    <citation type="submission" date="2022-07" db="EMBL/GenBank/DDBJ databases">
        <title>The genome of Lyophyllum shimeji provides insight into the initial evolution of ectomycorrhizal fungal genome.</title>
        <authorList>
            <person name="Kobayashi Y."/>
            <person name="Shibata T."/>
            <person name="Hirakawa H."/>
            <person name="Shigenobu S."/>
            <person name="Nishiyama T."/>
            <person name="Yamada A."/>
            <person name="Hasebe M."/>
            <person name="Kawaguchi M."/>
        </authorList>
    </citation>
    <scope>NUCLEOTIDE SEQUENCE</scope>
    <source>
        <strain evidence="6">AT787</strain>
    </source>
</reference>
<dbReference type="Pfam" id="PF18758">
    <property type="entry name" value="KDZ"/>
    <property type="match status" value="1"/>
</dbReference>
<feature type="region of interest" description="Disordered" evidence="4">
    <location>
        <begin position="1"/>
        <end position="33"/>
    </location>
</feature>
<proteinExistence type="inferred from homology"/>
<keyword evidence="2" id="KW-0645">Protease</keyword>